<dbReference type="Proteomes" id="UP000676310">
    <property type="component" value="Unassembled WGS sequence"/>
</dbReference>
<comment type="caution">
    <text evidence="6">The sequence shown here is derived from an EMBL/GenBank/DDBJ whole genome shotgun (WGS) entry which is preliminary data.</text>
</comment>
<feature type="compositionally biased region" description="Low complexity" evidence="4">
    <location>
        <begin position="253"/>
        <end position="270"/>
    </location>
</feature>
<comment type="similarity">
    <text evidence="2 3">Belongs to the small heat shock protein (HSP20) family.</text>
</comment>
<evidence type="ECO:0000256" key="2">
    <source>
        <dbReference type="PROSITE-ProRule" id="PRU00285"/>
    </source>
</evidence>
<dbReference type="CDD" id="cd06464">
    <property type="entry name" value="ACD_sHsps-like"/>
    <property type="match status" value="1"/>
</dbReference>
<feature type="region of interest" description="Disordered" evidence="4">
    <location>
        <begin position="138"/>
        <end position="274"/>
    </location>
</feature>
<reference evidence="6" key="1">
    <citation type="submission" date="2021-05" db="EMBL/GenBank/DDBJ databases">
        <authorList>
            <person name="Stam R."/>
        </authorList>
    </citation>
    <scope>NUCLEOTIDE SEQUENCE</scope>
    <source>
        <strain evidence="6">CS162</strain>
    </source>
</reference>
<dbReference type="InterPro" id="IPR031107">
    <property type="entry name" value="Small_HSP"/>
</dbReference>
<evidence type="ECO:0000313" key="6">
    <source>
        <dbReference type="EMBL" id="CAG5137690.1"/>
    </source>
</evidence>
<dbReference type="AlphaFoldDB" id="A0A8J2HRH3"/>
<organism evidence="6 7">
    <name type="scientific">Alternaria atra</name>
    <dbReference type="NCBI Taxonomy" id="119953"/>
    <lineage>
        <taxon>Eukaryota</taxon>
        <taxon>Fungi</taxon>
        <taxon>Dikarya</taxon>
        <taxon>Ascomycota</taxon>
        <taxon>Pezizomycotina</taxon>
        <taxon>Dothideomycetes</taxon>
        <taxon>Pleosporomycetidae</taxon>
        <taxon>Pleosporales</taxon>
        <taxon>Pleosporineae</taxon>
        <taxon>Pleosporaceae</taxon>
        <taxon>Alternaria</taxon>
        <taxon>Alternaria sect. Ulocladioides</taxon>
    </lineage>
</organism>
<dbReference type="InterPro" id="IPR008978">
    <property type="entry name" value="HSP20-like_chaperone"/>
</dbReference>
<keyword evidence="7" id="KW-1185">Reference proteome</keyword>
<dbReference type="Gene3D" id="2.60.40.790">
    <property type="match status" value="1"/>
</dbReference>
<dbReference type="RefSeq" id="XP_043163703.1">
    <property type="nucleotide sequence ID" value="XM_043307768.1"/>
</dbReference>
<feature type="compositionally biased region" description="Basic and acidic residues" evidence="4">
    <location>
        <begin position="229"/>
        <end position="241"/>
    </location>
</feature>
<keyword evidence="1" id="KW-0346">Stress response</keyword>
<feature type="compositionally biased region" description="Low complexity" evidence="4">
    <location>
        <begin position="181"/>
        <end position="191"/>
    </location>
</feature>
<accession>A0A8J2HRH3</accession>
<dbReference type="SUPFAM" id="SSF49764">
    <property type="entry name" value="HSP20-like chaperones"/>
    <property type="match status" value="1"/>
</dbReference>
<dbReference type="EMBL" id="CAJRGZ010000012">
    <property type="protein sequence ID" value="CAG5137690.1"/>
    <property type="molecule type" value="Genomic_DNA"/>
</dbReference>
<evidence type="ECO:0000256" key="3">
    <source>
        <dbReference type="RuleBase" id="RU003616"/>
    </source>
</evidence>
<feature type="compositionally biased region" description="Polar residues" evidence="4">
    <location>
        <begin position="138"/>
        <end position="153"/>
    </location>
</feature>
<dbReference type="OrthoDB" id="1431247at2759"/>
<dbReference type="PANTHER" id="PTHR11527">
    <property type="entry name" value="HEAT-SHOCK PROTEIN 20 FAMILY MEMBER"/>
    <property type="match status" value="1"/>
</dbReference>
<evidence type="ECO:0000313" key="7">
    <source>
        <dbReference type="Proteomes" id="UP000676310"/>
    </source>
</evidence>
<feature type="domain" description="SHSP" evidence="5">
    <location>
        <begin position="90"/>
        <end position="319"/>
    </location>
</feature>
<proteinExistence type="inferred from homology"/>
<dbReference type="GeneID" id="67013118"/>
<name>A0A8J2HRH3_9PLEO</name>
<dbReference type="InterPro" id="IPR002068">
    <property type="entry name" value="A-crystallin/Hsp20_dom"/>
</dbReference>
<evidence type="ECO:0000256" key="4">
    <source>
        <dbReference type="SAM" id="MobiDB-lite"/>
    </source>
</evidence>
<sequence>MAFVLTPRFAPAYQAPQCNPFGYCAPVSRPSHGYRVSRPQPRRPQYSPYNNFFSQVDELLSEIDRESQRQAQIEAHREALREAYRQRQLQRKRALRAEFQVNQVEQGWQVDGDFQGFNQDNINIEVIDEQTLKIAGNTHWQSEKSQLQSQQPQIEAEPTPTPNDEQSTATPSEPEVESTTEADTTTTGAATPDNDSDTSSHKSYQPTVEDDFEDLAADFPSSRPSSPTEPREPKGKEKAVEEPASTETAVVTQPQPEVPVQQPQEQPQQQERVHGSFERTFKFPERIDASNVSASFKDGVLKVTVPRAQAPQVRRIAIL</sequence>
<dbReference type="Pfam" id="PF00011">
    <property type="entry name" value="HSP20"/>
    <property type="match status" value="1"/>
</dbReference>
<dbReference type="PROSITE" id="PS01031">
    <property type="entry name" value="SHSP"/>
    <property type="match status" value="1"/>
</dbReference>
<evidence type="ECO:0000256" key="1">
    <source>
        <dbReference type="ARBA" id="ARBA00023016"/>
    </source>
</evidence>
<protein>
    <recommendedName>
        <fullName evidence="5">SHSP domain-containing protein</fullName>
    </recommendedName>
</protein>
<evidence type="ECO:0000259" key="5">
    <source>
        <dbReference type="PROSITE" id="PS01031"/>
    </source>
</evidence>
<gene>
    <name evidence="6" type="ORF">ALTATR162_LOCUS175</name>
</gene>